<proteinExistence type="predicted"/>
<protein>
    <submittedName>
        <fullName evidence="1">Uncharacterized protein</fullName>
    </submittedName>
</protein>
<organism evidence="1 2">
    <name type="scientific">Pseudomonas amygdali pv. hibisci</name>
    <dbReference type="NCBI Taxonomy" id="251723"/>
    <lineage>
        <taxon>Bacteria</taxon>
        <taxon>Pseudomonadati</taxon>
        <taxon>Pseudomonadota</taxon>
        <taxon>Gammaproteobacteria</taxon>
        <taxon>Pseudomonadales</taxon>
        <taxon>Pseudomonadaceae</taxon>
        <taxon>Pseudomonas</taxon>
        <taxon>Pseudomonas amygdali</taxon>
    </lineage>
</organism>
<comment type="caution">
    <text evidence="1">The sequence shown here is derived from an EMBL/GenBank/DDBJ whole genome shotgun (WGS) entry which is preliminary data.</text>
</comment>
<name>A0AB34U7Z6_PSEA0</name>
<dbReference type="EMBL" id="LJQN01000087">
    <property type="protein sequence ID" value="KPX54585.1"/>
    <property type="molecule type" value="Genomic_DNA"/>
</dbReference>
<dbReference type="AlphaFoldDB" id="A0AB34U7Z6"/>
<accession>A0AB34U7Z6</accession>
<sequence length="86" mass="9634">MPFGAGIFISHKSPPRQMIRLLRSFPYNPSCPYLIYIPSQLVLVGLEQNDHLQDGLSIRLVTRQAQSLNDPQQLHGGPLQVRGEAL</sequence>
<dbReference type="Proteomes" id="UP000050545">
    <property type="component" value="Unassembled WGS sequence"/>
</dbReference>
<evidence type="ECO:0000313" key="2">
    <source>
        <dbReference type="Proteomes" id="UP000050545"/>
    </source>
</evidence>
<evidence type="ECO:0000313" key="1">
    <source>
        <dbReference type="EMBL" id="KPX54585.1"/>
    </source>
</evidence>
<reference evidence="1 2" key="1">
    <citation type="submission" date="2015-09" db="EMBL/GenBank/DDBJ databases">
        <title>Genome announcement of multiple Pseudomonas syringae strains.</title>
        <authorList>
            <person name="Thakur S."/>
            <person name="Wang P.W."/>
            <person name="Gong Y."/>
            <person name="Weir B.S."/>
            <person name="Guttman D.S."/>
        </authorList>
    </citation>
    <scope>NUCLEOTIDE SEQUENCE [LARGE SCALE GENOMIC DNA]</scope>
    <source>
        <strain evidence="1 2">ICMP9623</strain>
    </source>
</reference>
<gene>
    <name evidence="1" type="ORF">ALO67_102462</name>
</gene>